<dbReference type="RefSeq" id="WP_147799793.1">
    <property type="nucleotide sequence ID" value="NZ_VPFL01000010.1"/>
</dbReference>
<dbReference type="InParanoid" id="A0A5C7EX50"/>
<sequence length="103" mass="10818">MKIDNSVKQLPGIAPVGEGQARQTTAASGTAAPARESDSVELSPLSAQLKDIEQRLASAEVVDAAKIAEVKAAIAEGRFKINPEVIAEKLIDAARELLSGRRI</sequence>
<proteinExistence type="inferred from homology"/>
<dbReference type="SUPFAM" id="SSF101498">
    <property type="entry name" value="Anti-sigma factor FlgM"/>
    <property type="match status" value="1"/>
</dbReference>
<comment type="similarity">
    <text evidence="1">Belongs to the FlgM family.</text>
</comment>
<dbReference type="InterPro" id="IPR031316">
    <property type="entry name" value="FlgM_C"/>
</dbReference>
<dbReference type="NCBIfam" id="TIGR03824">
    <property type="entry name" value="FlgM_jcvi"/>
    <property type="match status" value="1"/>
</dbReference>
<dbReference type="Pfam" id="PF04316">
    <property type="entry name" value="FlgM"/>
    <property type="match status" value="1"/>
</dbReference>
<dbReference type="OrthoDB" id="5298032at2"/>
<feature type="domain" description="Anti-sigma-28 factor FlgM C-terminal" evidence="10">
    <location>
        <begin position="38"/>
        <end position="92"/>
    </location>
</feature>
<evidence type="ECO:0000256" key="1">
    <source>
        <dbReference type="ARBA" id="ARBA00005322"/>
    </source>
</evidence>
<gene>
    <name evidence="11" type="primary">flgM</name>
    <name evidence="11" type="ORF">FR698_08600</name>
</gene>
<dbReference type="EMBL" id="VPFL01000010">
    <property type="protein sequence ID" value="TXF11830.1"/>
    <property type="molecule type" value="Genomic_DNA"/>
</dbReference>
<keyword evidence="11" id="KW-0282">Flagellum</keyword>
<keyword evidence="5" id="KW-0805">Transcription regulation</keyword>
<evidence type="ECO:0000256" key="3">
    <source>
        <dbReference type="ARBA" id="ARBA00022491"/>
    </source>
</evidence>
<dbReference type="InterPro" id="IPR007412">
    <property type="entry name" value="FlgM"/>
</dbReference>
<dbReference type="AlphaFoldDB" id="A0A5C7EX50"/>
<keyword evidence="11" id="KW-0966">Cell projection</keyword>
<keyword evidence="6" id="KW-0804">Transcription</keyword>
<keyword evidence="12" id="KW-1185">Reference proteome</keyword>
<name>A0A5C7EX50_9PROT</name>
<evidence type="ECO:0000256" key="4">
    <source>
        <dbReference type="ARBA" id="ARBA00022795"/>
    </source>
</evidence>
<evidence type="ECO:0000256" key="8">
    <source>
        <dbReference type="ARBA" id="ARBA00030117"/>
    </source>
</evidence>
<evidence type="ECO:0000256" key="6">
    <source>
        <dbReference type="ARBA" id="ARBA00023163"/>
    </source>
</evidence>
<evidence type="ECO:0000256" key="7">
    <source>
        <dbReference type="ARBA" id="ARBA00024739"/>
    </source>
</evidence>
<evidence type="ECO:0000256" key="5">
    <source>
        <dbReference type="ARBA" id="ARBA00023015"/>
    </source>
</evidence>
<organism evidence="11 12">
    <name type="scientific">Pelomicrobium methylotrophicum</name>
    <dbReference type="NCBI Taxonomy" id="2602750"/>
    <lineage>
        <taxon>Bacteria</taxon>
        <taxon>Pseudomonadati</taxon>
        <taxon>Pseudomonadota</taxon>
        <taxon>Hydrogenophilia</taxon>
        <taxon>Hydrogenophilia incertae sedis</taxon>
        <taxon>Pelomicrobium</taxon>
    </lineage>
</organism>
<keyword evidence="11" id="KW-0969">Cilium</keyword>
<dbReference type="InterPro" id="IPR035890">
    <property type="entry name" value="Anti-sigma-28_factor_FlgM_sf"/>
</dbReference>
<evidence type="ECO:0000256" key="2">
    <source>
        <dbReference type="ARBA" id="ARBA00017823"/>
    </source>
</evidence>
<dbReference type="GO" id="GO:0045892">
    <property type="term" value="P:negative regulation of DNA-templated transcription"/>
    <property type="evidence" value="ECO:0007669"/>
    <property type="project" value="InterPro"/>
</dbReference>
<protein>
    <recommendedName>
        <fullName evidence="2">Negative regulator of flagellin synthesis</fullName>
    </recommendedName>
    <alternativeName>
        <fullName evidence="8">Anti-sigma-28 factor</fullName>
    </alternativeName>
</protein>
<comment type="caution">
    <text evidence="11">The sequence shown here is derived from an EMBL/GenBank/DDBJ whole genome shotgun (WGS) entry which is preliminary data.</text>
</comment>
<keyword evidence="4" id="KW-1005">Bacterial flagellum biogenesis</keyword>
<accession>A0A5C7EX50</accession>
<evidence type="ECO:0000259" key="10">
    <source>
        <dbReference type="Pfam" id="PF04316"/>
    </source>
</evidence>
<comment type="function">
    <text evidence="7">Responsible for the coupling of flagellin expression to flagellar assembly by preventing expression of the flagellin genes when a component of the middle class of proteins is defective. It negatively regulates flagellar genes by inhibiting the activity of FliA by directly binding to FliA.</text>
</comment>
<reference evidence="11 12" key="1">
    <citation type="submission" date="2019-08" db="EMBL/GenBank/DDBJ databases">
        <title>Pelomicrobium methylotrophicum gen. nov., sp. nov. a moderately thermophilic, facultatively anaerobic, lithoautotrophic and methylotrophic bacterium isolated from a terrestrial mud volcano.</title>
        <authorList>
            <person name="Slobodkina G.B."/>
            <person name="Merkel A.Y."/>
            <person name="Slobodkin A.I."/>
        </authorList>
    </citation>
    <scope>NUCLEOTIDE SEQUENCE [LARGE SCALE GENOMIC DNA]</scope>
    <source>
        <strain evidence="11 12">SM250</strain>
    </source>
</reference>
<dbReference type="Proteomes" id="UP000321201">
    <property type="component" value="Unassembled WGS sequence"/>
</dbReference>
<evidence type="ECO:0000313" key="12">
    <source>
        <dbReference type="Proteomes" id="UP000321201"/>
    </source>
</evidence>
<feature type="region of interest" description="Disordered" evidence="9">
    <location>
        <begin position="1"/>
        <end position="42"/>
    </location>
</feature>
<evidence type="ECO:0000256" key="9">
    <source>
        <dbReference type="SAM" id="MobiDB-lite"/>
    </source>
</evidence>
<keyword evidence="3" id="KW-0678">Repressor</keyword>
<dbReference type="GO" id="GO:0044781">
    <property type="term" value="P:bacterial-type flagellum organization"/>
    <property type="evidence" value="ECO:0007669"/>
    <property type="project" value="UniProtKB-KW"/>
</dbReference>
<evidence type="ECO:0000313" key="11">
    <source>
        <dbReference type="EMBL" id="TXF11830.1"/>
    </source>
</evidence>